<evidence type="ECO:0000256" key="6">
    <source>
        <dbReference type="ARBA" id="ARBA00046326"/>
    </source>
</evidence>
<dbReference type="SUPFAM" id="SSF48371">
    <property type="entry name" value="ARM repeat"/>
    <property type="match status" value="1"/>
</dbReference>
<comment type="similarity">
    <text evidence="6">Belongs to the DOP1 family.</text>
</comment>
<dbReference type="GO" id="GO:0005802">
    <property type="term" value="C:trans-Golgi network"/>
    <property type="evidence" value="ECO:0007669"/>
    <property type="project" value="TreeGrafter"/>
</dbReference>
<dbReference type="GeneID" id="30989010"/>
<feature type="domain" description="DOP1-like middle TPR" evidence="8">
    <location>
        <begin position="327"/>
        <end position="513"/>
    </location>
</feature>
<evidence type="ECO:0000256" key="2">
    <source>
        <dbReference type="ARBA" id="ARBA00022448"/>
    </source>
</evidence>
<proteinExistence type="inferred from homology"/>
<dbReference type="Proteomes" id="UP000094389">
    <property type="component" value="Unassembled WGS sequence"/>
</dbReference>
<evidence type="ECO:0000256" key="4">
    <source>
        <dbReference type="ARBA" id="ARBA00023034"/>
    </source>
</evidence>
<evidence type="ECO:0000313" key="10">
    <source>
        <dbReference type="EMBL" id="ODV74993.1"/>
    </source>
</evidence>
<dbReference type="InterPro" id="IPR007249">
    <property type="entry name" value="DOP1_N"/>
</dbReference>
<dbReference type="GO" id="GO:0000139">
    <property type="term" value="C:Golgi membrane"/>
    <property type="evidence" value="ECO:0007669"/>
    <property type="project" value="UniProtKB-SubCell"/>
</dbReference>
<keyword evidence="3" id="KW-0653">Protein transport</keyword>
<gene>
    <name evidence="10" type="ORF">CYBJADRAFT_166762</name>
</gene>
<organism evidence="10 11">
    <name type="scientific">Cyberlindnera jadinii (strain ATCC 18201 / CBS 1600 / BCRC 20928 / JCM 3617 / NBRC 0987 / NRRL Y-1542)</name>
    <name type="common">Torula yeast</name>
    <name type="synonym">Candida utilis</name>
    <dbReference type="NCBI Taxonomy" id="983966"/>
    <lineage>
        <taxon>Eukaryota</taxon>
        <taxon>Fungi</taxon>
        <taxon>Dikarya</taxon>
        <taxon>Ascomycota</taxon>
        <taxon>Saccharomycotina</taxon>
        <taxon>Saccharomycetes</taxon>
        <taxon>Phaffomycetales</taxon>
        <taxon>Phaffomycetaceae</taxon>
        <taxon>Cyberlindnera</taxon>
    </lineage>
</organism>
<sequence>MDSRDKKYASGIEKALVLFDTLNEWADYIAFLSKLHKALQQKHTTQHWIPHDLQISIRLSKCLSPNLPSGVHSKTLELYNFIFAELGIEKLSNSVNVWIPGILPIMQFASISIKPLVIDLYKSYILTLPQQRLKILVKPLLSYLLPSIDDERSDFFEASLALIDTLRRNLHDDSLLWQSVFLIIITSEERRLGCLVWCNKRLPDLNIVVPPPPENDDSNNYYKTKLLEAMTQEQKSLITPEPGLIVRAFMKISESPNILIQRGFFDLLIKNLRLNSTVLQKLIPESDLQQLIISTISAILKKDMSINRRVWNWLMGQDATSAQQLNYFKTNGAKCLIEGILKLIEGKYDHQPIATQQIRALKITLASMDRWEIGSLLIPNVFIPALKSVMYSVETKSDQYEDVLKSGSALFDSVETLIIYGELESLLLKGEVEFATFILQHFNVQDEEMMVHQLPLLLLTTLMNAQNNIEWVNLTNTIISLVPQRAYLPIEHASEESKTISTAEITERIGNYYKGTEMLDLPFQAADLSQVTLKMATDVAISSIKSDSGYEYLPVLGGIVDLIPELKFYDDDLIQAIVTYKNSGYCTIAVAKLLTKVNFPNPCTKIEVLKHVVSQLCQLLQESGQCYQVEIVKSLHLLTMSHSSYYIEAAISSYMLTLESFSDRLKVFNYLWTHATDIFVLDRPLHVILDDLTEANGSAFTIIQGWIETVINTGTVNTLFQLITNKLHETLDDDVVFSYHVSILYRILNMDKKKMLPLFRDELAVINSVEYKDENVSTYKDFTLFQLNRFVKQKRFNSSTFGTVLKLYELLLDGSEPTFELYVDLVFQISKEVAESSFDGHREVIINLLLNHLTELTKLLLNSNRKISSLFEKADGSNQPLIVEFLISTFQRLDNSALLSTWIDLLSTSLKFQDNDIFQFVEPISTIIINKVNELYNNGLDAKDETSISLLLNELQDVLSLFRTYVVTVEINTSKASNNDPGFFSSVAGVFNSDFTKQYNSDLELSDSRRVLFDCIRESIRTSFIIWKNSDKVLRDTTNPENTSLKYQSLKLKHKSKFVMEKLYELEPLEVLSTLIMGASKDDNSVSFKILHVLDNSRPQLTIPYIFKLLTQTVDEKRVRPTMFEVSDFLVNYTMSLQDDTIEDIFEDSSSFLKTVVEHLNSYKPILLNVLQFLSVLATKVSYSKFGSQKKVKKELSDTFLKIYPVALNFKHADISNALSSSIQDLSLAGLDQPSGLEESTMGSTPTADVIISQEDIMKSIKAIIPKLSNIVTDSDKQSSVVSAILVTLLTPSLKSKKFPENISTYQMELLNEIVNYYPNSKSLRFLLSEVFNDPKFFKIKLCDIGLWNSTLSKWLVAEPNDKILDYLTKCSQSSNNMNIFNWNDNEQLLKLLNLKRVAYMILIGDTDQHIVLLKDIFDKLDSLLQQSEHFLPEVFLIIRVIVLKFSEIHLYDYWTLIYTSLQTFFVGLLNTTDYSTVDSSAVLQACKLLDVILLLEFEDFQEWLFVIDTINAIYRNVDVVSLVDEISLVDSLFHPPSDMKPLVVNKTVEPSSPRVPSLIGVKQVDSIAYLKPFFSGLSYYNFENVYNGGYVDYETCKQDLFGDLFDGDNAS</sequence>
<dbReference type="InterPro" id="IPR056458">
    <property type="entry name" value="TPR_DOP1_M"/>
</dbReference>
<evidence type="ECO:0000256" key="1">
    <source>
        <dbReference type="ARBA" id="ARBA00004395"/>
    </source>
</evidence>
<dbReference type="PANTHER" id="PTHR14042">
    <property type="entry name" value="DOPEY-RELATED"/>
    <property type="match status" value="1"/>
</dbReference>
<dbReference type="OMA" id="GLETCIA"/>
<dbReference type="EMBL" id="KV453927">
    <property type="protein sequence ID" value="ODV74993.1"/>
    <property type="molecule type" value="Genomic_DNA"/>
</dbReference>
<keyword evidence="2" id="KW-0813">Transport</keyword>
<name>A0A1E4S699_CYBJN</name>
<dbReference type="GO" id="GO:0005768">
    <property type="term" value="C:endosome"/>
    <property type="evidence" value="ECO:0007669"/>
    <property type="project" value="TreeGrafter"/>
</dbReference>
<dbReference type="InterPro" id="IPR016024">
    <property type="entry name" value="ARM-type_fold"/>
</dbReference>
<dbReference type="PANTHER" id="PTHR14042:SF24">
    <property type="entry name" value="PROTEIN DOPEY-1 HOMOLOG"/>
    <property type="match status" value="1"/>
</dbReference>
<evidence type="ECO:0000313" key="11">
    <source>
        <dbReference type="Proteomes" id="UP000094389"/>
    </source>
</evidence>
<keyword evidence="11" id="KW-1185">Reference proteome</keyword>
<dbReference type="InterPro" id="IPR056457">
    <property type="entry name" value="DOP1_C"/>
</dbReference>
<dbReference type="STRING" id="983966.A0A1E4S699"/>
<reference evidence="10 11" key="1">
    <citation type="journal article" date="2016" name="Proc. Natl. Acad. Sci. U.S.A.">
        <title>Comparative genomics of biotechnologically important yeasts.</title>
        <authorList>
            <person name="Riley R."/>
            <person name="Haridas S."/>
            <person name="Wolfe K.H."/>
            <person name="Lopes M.R."/>
            <person name="Hittinger C.T."/>
            <person name="Goeker M."/>
            <person name="Salamov A.A."/>
            <person name="Wisecaver J.H."/>
            <person name="Long T.M."/>
            <person name="Calvey C.H."/>
            <person name="Aerts A.L."/>
            <person name="Barry K.W."/>
            <person name="Choi C."/>
            <person name="Clum A."/>
            <person name="Coughlan A.Y."/>
            <person name="Deshpande S."/>
            <person name="Douglass A.P."/>
            <person name="Hanson S.J."/>
            <person name="Klenk H.-P."/>
            <person name="LaButti K.M."/>
            <person name="Lapidus A."/>
            <person name="Lindquist E.A."/>
            <person name="Lipzen A.M."/>
            <person name="Meier-Kolthoff J.P."/>
            <person name="Ohm R.A."/>
            <person name="Otillar R.P."/>
            <person name="Pangilinan J.L."/>
            <person name="Peng Y."/>
            <person name="Rokas A."/>
            <person name="Rosa C.A."/>
            <person name="Scheuner C."/>
            <person name="Sibirny A.A."/>
            <person name="Slot J.C."/>
            <person name="Stielow J.B."/>
            <person name="Sun H."/>
            <person name="Kurtzman C.P."/>
            <person name="Blackwell M."/>
            <person name="Grigoriev I.V."/>
            <person name="Jeffries T.W."/>
        </authorList>
    </citation>
    <scope>NUCLEOTIDE SEQUENCE [LARGE SCALE GENOMIC DNA]</scope>
    <source>
        <strain evidence="11">ATCC 18201 / CBS 1600 / BCRC 20928 / JCM 3617 / NBRC 0987 / NRRL Y-1542</strain>
    </source>
</reference>
<accession>A0A1E4S699</accession>
<feature type="domain" description="DOP1 N-terminal" evidence="7">
    <location>
        <begin position="2"/>
        <end position="318"/>
    </location>
</feature>
<dbReference type="Pfam" id="PF24598">
    <property type="entry name" value="DOP1_C"/>
    <property type="match status" value="1"/>
</dbReference>
<protein>
    <submittedName>
        <fullName evidence="10">Uncharacterized protein</fullName>
    </submittedName>
</protein>
<dbReference type="InterPro" id="IPR040314">
    <property type="entry name" value="DOP1"/>
</dbReference>
<evidence type="ECO:0000256" key="3">
    <source>
        <dbReference type="ARBA" id="ARBA00022927"/>
    </source>
</evidence>
<dbReference type="OrthoDB" id="297643at2759"/>
<dbReference type="RefSeq" id="XP_020072032.1">
    <property type="nucleotide sequence ID" value="XM_020214614.1"/>
</dbReference>
<feature type="domain" description="DOP1-like C-terminal" evidence="9">
    <location>
        <begin position="1129"/>
        <end position="1588"/>
    </location>
</feature>
<keyword evidence="5" id="KW-0472">Membrane</keyword>
<dbReference type="Pfam" id="PF04118">
    <property type="entry name" value="Dopey_N"/>
    <property type="match status" value="1"/>
</dbReference>
<evidence type="ECO:0000256" key="5">
    <source>
        <dbReference type="ARBA" id="ARBA00023136"/>
    </source>
</evidence>
<dbReference type="Pfam" id="PF24597">
    <property type="entry name" value="TPR_DOP1_M"/>
    <property type="match status" value="1"/>
</dbReference>
<evidence type="ECO:0000259" key="7">
    <source>
        <dbReference type="Pfam" id="PF04118"/>
    </source>
</evidence>
<comment type="subcellular location">
    <subcellularLocation>
        <location evidence="1">Golgi apparatus membrane</location>
        <topology evidence="1">Peripheral membrane protein</topology>
    </subcellularLocation>
</comment>
<dbReference type="GO" id="GO:0005829">
    <property type="term" value="C:cytosol"/>
    <property type="evidence" value="ECO:0007669"/>
    <property type="project" value="GOC"/>
</dbReference>
<dbReference type="GO" id="GO:0006895">
    <property type="term" value="P:Golgi to endosome transport"/>
    <property type="evidence" value="ECO:0007669"/>
    <property type="project" value="InterPro"/>
</dbReference>
<evidence type="ECO:0000259" key="9">
    <source>
        <dbReference type="Pfam" id="PF24598"/>
    </source>
</evidence>
<dbReference type="GO" id="GO:0015031">
    <property type="term" value="P:protein transport"/>
    <property type="evidence" value="ECO:0007669"/>
    <property type="project" value="UniProtKB-KW"/>
</dbReference>
<keyword evidence="4" id="KW-0333">Golgi apparatus</keyword>
<evidence type="ECO:0000259" key="8">
    <source>
        <dbReference type="Pfam" id="PF24597"/>
    </source>
</evidence>